<gene>
    <name evidence="3" type="ORF">SAMN04244572_04424</name>
    <name evidence="2" type="ORF">SAMN04244579_04214</name>
</gene>
<accession>A0A1H6YFF8</accession>
<evidence type="ECO:0000313" key="4">
    <source>
        <dbReference type="Proteomes" id="UP000199005"/>
    </source>
</evidence>
<sequence length="171" mass="19633">MDLAVLDTNSDFDRNPQMQMTEESPMKKMKPLPDAISSSDIKGVDDLVEAPESTAQRRLWVIDDAQYEYDAGAHELKGFPRFGFEAKRWTLDEPTEAAARRTLLALIKTGITWQRERYSVETQREILEDVLARMRKAHENEQEMLLTVEDLDFLSVTAVGDWWRGVAPSDE</sequence>
<dbReference type="EMBL" id="FNYQ01000134">
    <property type="protein sequence ID" value="SEJ54624.1"/>
    <property type="molecule type" value="Genomic_DNA"/>
</dbReference>
<feature type="region of interest" description="Disordered" evidence="1">
    <location>
        <begin position="1"/>
        <end position="35"/>
    </location>
</feature>
<dbReference type="EMBL" id="FNYO01000091">
    <property type="protein sequence ID" value="SEJ39971.1"/>
    <property type="molecule type" value="Genomic_DNA"/>
</dbReference>
<protein>
    <submittedName>
        <fullName evidence="2">Uncharacterized protein</fullName>
    </submittedName>
</protein>
<dbReference type="Proteomes" id="UP000199250">
    <property type="component" value="Unassembled WGS sequence"/>
</dbReference>
<name>A0A1H6YFF8_9GAMM</name>
<dbReference type="Proteomes" id="UP000199005">
    <property type="component" value="Unassembled WGS sequence"/>
</dbReference>
<dbReference type="AlphaFoldDB" id="A0A1H6YFF8"/>
<evidence type="ECO:0000313" key="3">
    <source>
        <dbReference type="EMBL" id="SEJ54624.1"/>
    </source>
</evidence>
<proteinExistence type="predicted"/>
<evidence type="ECO:0000313" key="2">
    <source>
        <dbReference type="EMBL" id="SEJ39971.1"/>
    </source>
</evidence>
<organism evidence="2 4">
    <name type="scientific">Azotobacter beijerinckii</name>
    <dbReference type="NCBI Taxonomy" id="170623"/>
    <lineage>
        <taxon>Bacteria</taxon>
        <taxon>Pseudomonadati</taxon>
        <taxon>Pseudomonadota</taxon>
        <taxon>Gammaproteobacteria</taxon>
        <taxon>Pseudomonadales</taxon>
        <taxon>Pseudomonadaceae</taxon>
        <taxon>Azotobacter</taxon>
    </lineage>
</organism>
<reference evidence="4 5" key="1">
    <citation type="submission" date="2016-10" db="EMBL/GenBank/DDBJ databases">
        <authorList>
            <person name="de Groot N.N."/>
        </authorList>
    </citation>
    <scope>NUCLEOTIDE SEQUENCE [LARGE SCALE GENOMIC DNA]</scope>
    <source>
        <strain evidence="2 4">DSM 1041</strain>
        <strain evidence="3 5">DSM 373</strain>
    </source>
</reference>
<dbReference type="RefSeq" id="WP_090735656.1">
    <property type="nucleotide sequence ID" value="NZ_FNYO01000091.1"/>
</dbReference>
<evidence type="ECO:0000313" key="5">
    <source>
        <dbReference type="Proteomes" id="UP000199250"/>
    </source>
</evidence>
<evidence type="ECO:0000256" key="1">
    <source>
        <dbReference type="SAM" id="MobiDB-lite"/>
    </source>
</evidence>